<comment type="function">
    <text evidence="6">DNA-dependent RNA polymerase which catalyzes the transcription of DNA into RNA using the four ribonucleoside triphosphates as substrates.</text>
</comment>
<dbReference type="PANTHER" id="PTHR12709">
    <property type="entry name" value="DNA-DIRECTED RNA POLYMERASE II, III"/>
    <property type="match status" value="1"/>
</dbReference>
<dbReference type="InterPro" id="IPR036898">
    <property type="entry name" value="RNA_pol_Rpb7-like_N_sf"/>
</dbReference>
<dbReference type="InterPro" id="IPR005576">
    <property type="entry name" value="Rpb7-like_N"/>
</dbReference>
<evidence type="ECO:0000256" key="4">
    <source>
        <dbReference type="ARBA" id="ARBA00023163"/>
    </source>
</evidence>
<dbReference type="Proteomes" id="UP000799421">
    <property type="component" value="Unassembled WGS sequence"/>
</dbReference>
<dbReference type="GO" id="GO:0060213">
    <property type="term" value="P:positive regulation of nuclear-transcribed mRNA poly(A) tail shortening"/>
    <property type="evidence" value="ECO:0007669"/>
    <property type="project" value="TreeGrafter"/>
</dbReference>
<dbReference type="CDD" id="cd04329">
    <property type="entry name" value="RNAP_II_Rpb7_N"/>
    <property type="match status" value="1"/>
</dbReference>
<evidence type="ECO:0000256" key="1">
    <source>
        <dbReference type="ARBA" id="ARBA00004123"/>
    </source>
</evidence>
<dbReference type="GO" id="GO:0005665">
    <property type="term" value="C:RNA polymerase II, core complex"/>
    <property type="evidence" value="ECO:0007669"/>
    <property type="project" value="UniProtKB-ARBA"/>
</dbReference>
<keyword evidence="3 6" id="KW-0240">DNA-directed RNA polymerase</keyword>
<dbReference type="SUPFAM" id="SSF88798">
    <property type="entry name" value="N-terminal, heterodimerisation domain of RBP7 (RpoE)"/>
    <property type="match status" value="1"/>
</dbReference>
<evidence type="ECO:0000256" key="2">
    <source>
        <dbReference type="ARBA" id="ARBA00009307"/>
    </source>
</evidence>
<evidence type="ECO:0000313" key="9">
    <source>
        <dbReference type="Proteomes" id="UP000799421"/>
    </source>
</evidence>
<evidence type="ECO:0000259" key="7">
    <source>
        <dbReference type="PROSITE" id="PS50126"/>
    </source>
</evidence>
<sequence length="171" mass="19230">MFFVKQLEHRVTLHPSFFARCAEEVVLNKLYEDREGQHIGNMLIIAIIDVLEISEPKIMPGSGLAQYDISYRAIVYRPFRGEVVDAVVTNVLHTGFFASAGGLTIFVSKSLIPENLKFTVEGATPCFSDNEDQVVEQNSQVRLRIIGIRSEPSKMYAVGSIREDYLGPFMQ</sequence>
<accession>A0A6A7BXA8</accession>
<dbReference type="FunFam" id="3.30.1490.120:FF:000001">
    <property type="entry name" value="DNA-directed RNA polymerase II subunit RPB7"/>
    <property type="match status" value="1"/>
</dbReference>
<evidence type="ECO:0000256" key="3">
    <source>
        <dbReference type="ARBA" id="ARBA00022478"/>
    </source>
</evidence>
<dbReference type="InterPro" id="IPR003029">
    <property type="entry name" value="S1_domain"/>
</dbReference>
<dbReference type="PROSITE" id="PS50126">
    <property type="entry name" value="S1"/>
    <property type="match status" value="1"/>
</dbReference>
<keyword evidence="5 6" id="KW-0539">Nucleus</keyword>
<dbReference type="OrthoDB" id="1162399at2759"/>
<dbReference type="InterPro" id="IPR045113">
    <property type="entry name" value="Rpb7-like"/>
</dbReference>
<gene>
    <name evidence="8" type="ORF">K470DRAFT_282854</name>
</gene>
<dbReference type="CDD" id="cd04462">
    <property type="entry name" value="S1_RNAPII_Rpb7"/>
    <property type="match status" value="1"/>
</dbReference>
<dbReference type="FunFam" id="2.40.50.140:FF:000043">
    <property type="entry name" value="DNA-directed RNA polymerase II subunit RPB7"/>
    <property type="match status" value="1"/>
</dbReference>
<dbReference type="GO" id="GO:0000932">
    <property type="term" value="C:P-body"/>
    <property type="evidence" value="ECO:0007669"/>
    <property type="project" value="TreeGrafter"/>
</dbReference>
<keyword evidence="4 6" id="KW-0804">Transcription</keyword>
<dbReference type="GO" id="GO:0003697">
    <property type="term" value="F:single-stranded DNA binding"/>
    <property type="evidence" value="ECO:0007669"/>
    <property type="project" value="TreeGrafter"/>
</dbReference>
<dbReference type="Pfam" id="PF03876">
    <property type="entry name" value="SHS2_Rpb7-N"/>
    <property type="match status" value="1"/>
</dbReference>
<dbReference type="GO" id="GO:0031369">
    <property type="term" value="F:translation initiation factor binding"/>
    <property type="evidence" value="ECO:0007669"/>
    <property type="project" value="TreeGrafter"/>
</dbReference>
<evidence type="ECO:0000256" key="5">
    <source>
        <dbReference type="ARBA" id="ARBA00023242"/>
    </source>
</evidence>
<feature type="domain" description="S1 motif" evidence="7">
    <location>
        <begin position="81"/>
        <end position="162"/>
    </location>
</feature>
<dbReference type="PANTHER" id="PTHR12709:SF4">
    <property type="entry name" value="DNA-DIRECTED RNA POLYMERASE II SUBUNIT RPB7"/>
    <property type="match status" value="1"/>
</dbReference>
<reference evidence="8" key="1">
    <citation type="journal article" date="2020" name="Stud. Mycol.">
        <title>101 Dothideomycetes genomes: a test case for predicting lifestyles and emergence of pathogens.</title>
        <authorList>
            <person name="Haridas S."/>
            <person name="Albert R."/>
            <person name="Binder M."/>
            <person name="Bloem J."/>
            <person name="Labutti K."/>
            <person name="Salamov A."/>
            <person name="Andreopoulos B."/>
            <person name="Baker S."/>
            <person name="Barry K."/>
            <person name="Bills G."/>
            <person name="Bluhm B."/>
            <person name="Cannon C."/>
            <person name="Castanera R."/>
            <person name="Culley D."/>
            <person name="Daum C."/>
            <person name="Ezra D."/>
            <person name="Gonzalez J."/>
            <person name="Henrissat B."/>
            <person name="Kuo A."/>
            <person name="Liang C."/>
            <person name="Lipzen A."/>
            <person name="Lutzoni F."/>
            <person name="Magnuson J."/>
            <person name="Mondo S."/>
            <person name="Nolan M."/>
            <person name="Ohm R."/>
            <person name="Pangilinan J."/>
            <person name="Park H.-J."/>
            <person name="Ramirez L."/>
            <person name="Alfaro M."/>
            <person name="Sun H."/>
            <person name="Tritt A."/>
            <person name="Yoshinaga Y."/>
            <person name="Zwiers L.-H."/>
            <person name="Turgeon B."/>
            <person name="Goodwin S."/>
            <person name="Spatafora J."/>
            <person name="Crous P."/>
            <person name="Grigoriev I."/>
        </authorList>
    </citation>
    <scope>NUCLEOTIDE SEQUENCE</scope>
    <source>
        <strain evidence="8">CBS 480.64</strain>
    </source>
</reference>
<dbReference type="Pfam" id="PF00575">
    <property type="entry name" value="S1"/>
    <property type="match status" value="1"/>
</dbReference>
<dbReference type="GO" id="GO:0003727">
    <property type="term" value="F:single-stranded RNA binding"/>
    <property type="evidence" value="ECO:0007669"/>
    <property type="project" value="TreeGrafter"/>
</dbReference>
<evidence type="ECO:0000256" key="6">
    <source>
        <dbReference type="RuleBase" id="RU369086"/>
    </source>
</evidence>
<proteinExistence type="inferred from homology"/>
<dbReference type="Gene3D" id="2.40.50.140">
    <property type="entry name" value="Nucleic acid-binding proteins"/>
    <property type="match status" value="1"/>
</dbReference>
<dbReference type="GO" id="GO:0006367">
    <property type="term" value="P:transcription initiation at RNA polymerase II promoter"/>
    <property type="evidence" value="ECO:0007669"/>
    <property type="project" value="TreeGrafter"/>
</dbReference>
<evidence type="ECO:0000313" key="8">
    <source>
        <dbReference type="EMBL" id="KAF2859138.1"/>
    </source>
</evidence>
<name>A0A6A7BXA8_9PEZI</name>
<keyword evidence="9" id="KW-1185">Reference proteome</keyword>
<organism evidence="8 9">
    <name type="scientific">Piedraia hortae CBS 480.64</name>
    <dbReference type="NCBI Taxonomy" id="1314780"/>
    <lineage>
        <taxon>Eukaryota</taxon>
        <taxon>Fungi</taxon>
        <taxon>Dikarya</taxon>
        <taxon>Ascomycota</taxon>
        <taxon>Pezizomycotina</taxon>
        <taxon>Dothideomycetes</taxon>
        <taxon>Dothideomycetidae</taxon>
        <taxon>Capnodiales</taxon>
        <taxon>Piedraiaceae</taxon>
        <taxon>Piedraia</taxon>
    </lineage>
</organism>
<dbReference type="SUPFAM" id="SSF50249">
    <property type="entry name" value="Nucleic acid-binding proteins"/>
    <property type="match status" value="1"/>
</dbReference>
<comment type="subcellular location">
    <subcellularLocation>
        <location evidence="1 6">Nucleus</location>
    </subcellularLocation>
</comment>
<protein>
    <recommendedName>
        <fullName evidence="6">DNA-directed RNA polymerase subunit</fullName>
    </recommendedName>
</protein>
<dbReference type="InterPro" id="IPR012340">
    <property type="entry name" value="NA-bd_OB-fold"/>
</dbReference>
<dbReference type="GO" id="GO:0045948">
    <property type="term" value="P:positive regulation of translational initiation"/>
    <property type="evidence" value="ECO:0007669"/>
    <property type="project" value="TreeGrafter"/>
</dbReference>
<dbReference type="AlphaFoldDB" id="A0A6A7BXA8"/>
<comment type="similarity">
    <text evidence="2">Belongs to the eukaryotic RPB7/RPC8 RNA polymerase subunit family.</text>
</comment>
<dbReference type="EMBL" id="MU005997">
    <property type="protein sequence ID" value="KAF2859138.1"/>
    <property type="molecule type" value="Genomic_DNA"/>
</dbReference>
<dbReference type="Gene3D" id="3.30.1490.120">
    <property type="entry name" value="RNA polymerase Rpb7-like, N-terminal domain"/>
    <property type="match status" value="1"/>
</dbReference>